<comment type="caution">
    <text evidence="1">The sequence shown here is derived from an EMBL/GenBank/DDBJ whole genome shotgun (WGS) entry which is preliminary data.</text>
</comment>
<organism evidence="1 2">
    <name type="scientific">Armillaria luteobubalina</name>
    <dbReference type="NCBI Taxonomy" id="153913"/>
    <lineage>
        <taxon>Eukaryota</taxon>
        <taxon>Fungi</taxon>
        <taxon>Dikarya</taxon>
        <taxon>Basidiomycota</taxon>
        <taxon>Agaricomycotina</taxon>
        <taxon>Agaricomycetes</taxon>
        <taxon>Agaricomycetidae</taxon>
        <taxon>Agaricales</taxon>
        <taxon>Marasmiineae</taxon>
        <taxon>Physalacriaceae</taxon>
        <taxon>Armillaria</taxon>
    </lineage>
</organism>
<protein>
    <submittedName>
        <fullName evidence="1">Uncharacterized protein</fullName>
    </submittedName>
</protein>
<dbReference type="Proteomes" id="UP001175228">
    <property type="component" value="Unassembled WGS sequence"/>
</dbReference>
<name>A0AA39Q0K8_9AGAR</name>
<gene>
    <name evidence="1" type="ORF">EDD18DRAFT_1355860</name>
</gene>
<proteinExistence type="predicted"/>
<dbReference type="AlphaFoldDB" id="A0AA39Q0K8"/>
<sequence>MELGEWGWQAQLCVLEDLDVCRIANDEMCLEVSKNACELSGAKLVPEHINGMKNYEANQWLSHAKSTTEGVALINASEGAGAYTKCQAAIWTLI</sequence>
<keyword evidence="2" id="KW-1185">Reference proteome</keyword>
<reference evidence="1" key="1">
    <citation type="submission" date="2023-06" db="EMBL/GenBank/DDBJ databases">
        <authorList>
            <consortium name="Lawrence Berkeley National Laboratory"/>
            <person name="Ahrendt S."/>
            <person name="Sahu N."/>
            <person name="Indic B."/>
            <person name="Wong-Bajracharya J."/>
            <person name="Merenyi Z."/>
            <person name="Ke H.-M."/>
            <person name="Monk M."/>
            <person name="Kocsube S."/>
            <person name="Drula E."/>
            <person name="Lipzen A."/>
            <person name="Balint B."/>
            <person name="Henrissat B."/>
            <person name="Andreopoulos B."/>
            <person name="Martin F.M."/>
            <person name="Harder C.B."/>
            <person name="Rigling D."/>
            <person name="Ford K.L."/>
            <person name="Foster G.D."/>
            <person name="Pangilinan J."/>
            <person name="Papanicolaou A."/>
            <person name="Barry K."/>
            <person name="LaButti K."/>
            <person name="Viragh M."/>
            <person name="Koriabine M."/>
            <person name="Yan M."/>
            <person name="Riley R."/>
            <person name="Champramary S."/>
            <person name="Plett K.L."/>
            <person name="Tsai I.J."/>
            <person name="Slot J."/>
            <person name="Sipos G."/>
            <person name="Plett J."/>
            <person name="Nagy L.G."/>
            <person name="Grigoriev I.V."/>
        </authorList>
    </citation>
    <scope>NUCLEOTIDE SEQUENCE</scope>
    <source>
        <strain evidence="1">HWK02</strain>
    </source>
</reference>
<evidence type="ECO:0000313" key="2">
    <source>
        <dbReference type="Proteomes" id="UP001175228"/>
    </source>
</evidence>
<dbReference type="EMBL" id="JAUEPU010000022">
    <property type="protein sequence ID" value="KAK0493945.1"/>
    <property type="molecule type" value="Genomic_DNA"/>
</dbReference>
<evidence type="ECO:0000313" key="1">
    <source>
        <dbReference type="EMBL" id="KAK0493945.1"/>
    </source>
</evidence>
<accession>A0AA39Q0K8</accession>